<evidence type="ECO:0000259" key="1">
    <source>
        <dbReference type="Pfam" id="PF00561"/>
    </source>
</evidence>
<dbReference type="GO" id="GO:0016020">
    <property type="term" value="C:membrane"/>
    <property type="evidence" value="ECO:0007669"/>
    <property type="project" value="TreeGrafter"/>
</dbReference>
<dbReference type="HOGENOM" id="CLU_020336_7_0_1"/>
<dbReference type="Pfam" id="PF00561">
    <property type="entry name" value="Abhydrolase_1"/>
    <property type="match status" value="1"/>
</dbReference>
<reference evidence="2" key="2">
    <citation type="submission" date="2012-05" db="EMBL/GenBank/DDBJ databases">
        <title>The Genome Annotation of Fusarium oxysporum Cotton.</title>
        <authorList>
            <consortium name="The Broad Institute Genomics Platform"/>
            <person name="Ma L.-J."/>
            <person name="Corby-Kistler H."/>
            <person name="Broz K."/>
            <person name="Gale L.R."/>
            <person name="Jonkers W."/>
            <person name="O'Donnell K."/>
            <person name="Ploetz R."/>
            <person name="Steinberg C."/>
            <person name="Schwartz D.C."/>
            <person name="VanEtten H."/>
            <person name="Zhou S."/>
            <person name="Young S.K."/>
            <person name="Zeng Q."/>
            <person name="Gargeya S."/>
            <person name="Fitzgerald M."/>
            <person name="Abouelleil A."/>
            <person name="Alvarado L."/>
            <person name="Chapman S.B."/>
            <person name="Gainer-Dewar J."/>
            <person name="Goldberg J."/>
            <person name="Griggs A."/>
            <person name="Gujja S."/>
            <person name="Hansen M."/>
            <person name="Howarth C."/>
            <person name="Imamovic A."/>
            <person name="Ireland A."/>
            <person name="Larimer J."/>
            <person name="McCowan C."/>
            <person name="Murphy C."/>
            <person name="Pearson M."/>
            <person name="Poon T.W."/>
            <person name="Priest M."/>
            <person name="Roberts A."/>
            <person name="Saif S."/>
            <person name="Shea T."/>
            <person name="Sykes S."/>
            <person name="Wortman J."/>
            <person name="Nusbaum C."/>
            <person name="Birren B."/>
        </authorList>
    </citation>
    <scope>NUCLEOTIDE SEQUENCE</scope>
    <source>
        <strain evidence="2">25433</strain>
    </source>
</reference>
<dbReference type="OrthoDB" id="408373at2759"/>
<dbReference type="SUPFAM" id="SSF53474">
    <property type="entry name" value="alpha/beta-Hydrolases"/>
    <property type="match status" value="1"/>
</dbReference>
<dbReference type="InterPro" id="IPR029058">
    <property type="entry name" value="AB_hydrolase_fold"/>
</dbReference>
<dbReference type="PANTHER" id="PTHR43798">
    <property type="entry name" value="MONOACYLGLYCEROL LIPASE"/>
    <property type="match status" value="1"/>
</dbReference>
<evidence type="ECO:0000313" key="2">
    <source>
        <dbReference type="EMBL" id="EXM13831.1"/>
    </source>
</evidence>
<dbReference type="EMBL" id="JH658108">
    <property type="protein sequence ID" value="EXM13831.1"/>
    <property type="molecule type" value="Genomic_DNA"/>
</dbReference>
<name>X0KYU0_FUSOX</name>
<dbReference type="GO" id="GO:0047372">
    <property type="term" value="F:monoacylglycerol lipase activity"/>
    <property type="evidence" value="ECO:0007669"/>
    <property type="project" value="TreeGrafter"/>
</dbReference>
<dbReference type="GO" id="GO:0046464">
    <property type="term" value="P:acylglycerol catabolic process"/>
    <property type="evidence" value="ECO:0007669"/>
    <property type="project" value="TreeGrafter"/>
</dbReference>
<dbReference type="Proteomes" id="UP000030701">
    <property type="component" value="Unassembled WGS sequence"/>
</dbReference>
<dbReference type="PRINTS" id="PR00412">
    <property type="entry name" value="EPOXHYDRLASE"/>
</dbReference>
<dbReference type="InterPro" id="IPR000639">
    <property type="entry name" value="Epox_hydrolase-like"/>
</dbReference>
<reference evidence="2" key="1">
    <citation type="submission" date="2011-11" db="EMBL/GenBank/DDBJ databases">
        <title>The Genome Sequence of Fusarium oxysporum Cotton.</title>
        <authorList>
            <consortium name="The Broad Institute Genome Sequencing Platform"/>
            <person name="Ma L.-J."/>
            <person name="Gale L.R."/>
            <person name="Schwartz D.C."/>
            <person name="Zhou S."/>
            <person name="Corby-Kistler H."/>
            <person name="Young S.K."/>
            <person name="Zeng Q."/>
            <person name="Gargeya S."/>
            <person name="Fitzgerald M."/>
            <person name="Haas B."/>
            <person name="Abouelleil A."/>
            <person name="Alvarado L."/>
            <person name="Arachchi H.M."/>
            <person name="Berlin A."/>
            <person name="Brown A."/>
            <person name="Chapman S.B."/>
            <person name="Chen Z."/>
            <person name="Dunbar C."/>
            <person name="Freedman E."/>
            <person name="Gearin G."/>
            <person name="Goldberg J."/>
            <person name="Griggs A."/>
            <person name="Gujja S."/>
            <person name="Heiman D."/>
            <person name="Howarth C."/>
            <person name="Larson L."/>
            <person name="Lui A."/>
            <person name="MacDonald P.J.P."/>
            <person name="Montmayeur A."/>
            <person name="Murphy C."/>
            <person name="Neiman D."/>
            <person name="Pearson M."/>
            <person name="Priest M."/>
            <person name="Roberts A."/>
            <person name="Saif S."/>
            <person name="Shea T."/>
            <person name="Shenoy N."/>
            <person name="Sisk P."/>
            <person name="Stolte C."/>
            <person name="Sykes S."/>
            <person name="Wortman J."/>
            <person name="Nusbaum C."/>
            <person name="Birren B."/>
        </authorList>
    </citation>
    <scope>NUCLEOTIDE SEQUENCE [LARGE SCALE GENOMIC DNA]</scope>
    <source>
        <strain evidence="2">25433</strain>
    </source>
</reference>
<feature type="domain" description="AB hydrolase-1" evidence="1">
    <location>
        <begin position="33"/>
        <end position="319"/>
    </location>
</feature>
<dbReference type="AlphaFoldDB" id="X0KYU0"/>
<protein>
    <recommendedName>
        <fullName evidence="1">AB hydrolase-1 domain-containing protein</fullName>
    </recommendedName>
</protein>
<sequence>MDNFTKKIYTTSRSLSYTYYDSAPGKPVAAHKPTLLFLHGFPDSAYVWKEVVYHLRTLPHRIILPDLLGFGGSSKPTDPAVFKSNAMAADLAELLVSEGVSKIIVIGHDAGSFLAQRMWLWQPQLIVGVALLNVAYMPPFTIQFDLTTANAYFEKATGLPRYAYWEFLTADDSGKVIDAHLESFWAVLHGFRQGWMRDMFCVRGAMRDFLEMDRRTELRDFAKPGKGWKEDWMKAVTDGGGLASALSWYKVVTDNYQYEVEKTLSPERAPITVPTLFIGCTGDEVALPEMIEENKQAGLVPHVEIKVLDCGHWCMMEKPDDVAEALLKFLSEHDVGTSQGSSN</sequence>
<dbReference type="PANTHER" id="PTHR43798:SF33">
    <property type="entry name" value="HYDROLASE, PUTATIVE (AFU_ORTHOLOGUE AFUA_2G14860)-RELATED"/>
    <property type="match status" value="1"/>
</dbReference>
<accession>X0KYU0</accession>
<dbReference type="Gene3D" id="3.40.50.1820">
    <property type="entry name" value="alpha/beta hydrolase"/>
    <property type="match status" value="1"/>
</dbReference>
<gene>
    <name evidence="2" type="ORF">FOTG_17738</name>
</gene>
<dbReference type="InterPro" id="IPR000073">
    <property type="entry name" value="AB_hydrolase_1"/>
</dbReference>
<dbReference type="InterPro" id="IPR050266">
    <property type="entry name" value="AB_hydrolase_sf"/>
</dbReference>
<proteinExistence type="predicted"/>
<organism evidence="2">
    <name type="scientific">Fusarium oxysporum f. sp. vasinfectum 25433</name>
    <dbReference type="NCBI Taxonomy" id="1089449"/>
    <lineage>
        <taxon>Eukaryota</taxon>
        <taxon>Fungi</taxon>
        <taxon>Dikarya</taxon>
        <taxon>Ascomycota</taxon>
        <taxon>Pezizomycotina</taxon>
        <taxon>Sordariomycetes</taxon>
        <taxon>Hypocreomycetidae</taxon>
        <taxon>Hypocreales</taxon>
        <taxon>Nectriaceae</taxon>
        <taxon>Fusarium</taxon>
        <taxon>Fusarium oxysporum species complex</taxon>
    </lineage>
</organism>